<dbReference type="InParanoid" id="H6C982"/>
<sequence>MVRAHCCIWWYIVGKVCPPPGKLSLKRLSSKQPRDLDRDTSRLQSLWITVLCVFFHPYLSRSEPLAGALQTDSIRALCRNNCSCGLASTKCAALFNFVILQIRSSHGPGNPGRVPMVLSLLYVQCDSKG</sequence>
<dbReference type="VEuPathDB" id="FungiDB:HMPREF1120_08610"/>
<organism evidence="1 2">
    <name type="scientific">Exophiala dermatitidis (strain ATCC 34100 / CBS 525.76 / NIH/UT8656)</name>
    <name type="common">Black yeast</name>
    <name type="synonym">Wangiella dermatitidis</name>
    <dbReference type="NCBI Taxonomy" id="858893"/>
    <lineage>
        <taxon>Eukaryota</taxon>
        <taxon>Fungi</taxon>
        <taxon>Dikarya</taxon>
        <taxon>Ascomycota</taxon>
        <taxon>Pezizomycotina</taxon>
        <taxon>Eurotiomycetes</taxon>
        <taxon>Chaetothyriomycetidae</taxon>
        <taxon>Chaetothyriales</taxon>
        <taxon>Herpotrichiellaceae</taxon>
        <taxon>Exophiala</taxon>
    </lineage>
</organism>
<dbReference type="AlphaFoldDB" id="H6C982"/>
<dbReference type="RefSeq" id="XP_009161120.1">
    <property type="nucleotide sequence ID" value="XM_009162872.1"/>
</dbReference>
<gene>
    <name evidence="1" type="ORF">HMPREF1120_08610</name>
</gene>
<dbReference type="HOGENOM" id="CLU_1948819_0_0_1"/>
<accession>H6C982</accession>
<dbReference type="Proteomes" id="UP000007304">
    <property type="component" value="Unassembled WGS sequence"/>
</dbReference>
<evidence type="ECO:0000313" key="1">
    <source>
        <dbReference type="EMBL" id="EHY60659.1"/>
    </source>
</evidence>
<name>H6C982_EXODN</name>
<evidence type="ECO:0000313" key="2">
    <source>
        <dbReference type="Proteomes" id="UP000007304"/>
    </source>
</evidence>
<keyword evidence="2" id="KW-1185">Reference proteome</keyword>
<protein>
    <submittedName>
        <fullName evidence="1">Uncharacterized protein</fullName>
    </submittedName>
</protein>
<reference evidence="1" key="1">
    <citation type="submission" date="2011-07" db="EMBL/GenBank/DDBJ databases">
        <title>The Genome Sequence of Exophiala (Wangiella) dermatitidis NIH/UT8656.</title>
        <authorList>
            <consortium name="The Broad Institute Genome Sequencing Platform"/>
            <person name="Cuomo C."/>
            <person name="Wang Z."/>
            <person name="Hunicke-Smith S."/>
            <person name="Szanislo P.J."/>
            <person name="Earl A."/>
            <person name="Young S.K."/>
            <person name="Zeng Q."/>
            <person name="Gargeya S."/>
            <person name="Fitzgerald M."/>
            <person name="Haas B."/>
            <person name="Abouelleil A."/>
            <person name="Alvarado L."/>
            <person name="Arachchi H.M."/>
            <person name="Berlin A."/>
            <person name="Brown A."/>
            <person name="Chapman S.B."/>
            <person name="Chen Z."/>
            <person name="Dunbar C."/>
            <person name="Freedman E."/>
            <person name="Gearin G."/>
            <person name="Gellesch M."/>
            <person name="Goldberg J."/>
            <person name="Griggs A."/>
            <person name="Gujja S."/>
            <person name="Heiman D."/>
            <person name="Howarth C."/>
            <person name="Larson L."/>
            <person name="Lui A."/>
            <person name="MacDonald P.J.P."/>
            <person name="Montmayeur A."/>
            <person name="Murphy C."/>
            <person name="Neiman D."/>
            <person name="Pearson M."/>
            <person name="Priest M."/>
            <person name="Roberts A."/>
            <person name="Saif S."/>
            <person name="Shea T."/>
            <person name="Shenoy N."/>
            <person name="Sisk P."/>
            <person name="Stolte C."/>
            <person name="Sykes S."/>
            <person name="Wortman J."/>
            <person name="Nusbaum C."/>
            <person name="Birren B."/>
        </authorList>
    </citation>
    <scope>NUCLEOTIDE SEQUENCE</scope>
    <source>
        <strain evidence="1">NIH/UT8656</strain>
    </source>
</reference>
<dbReference type="GeneID" id="20313249"/>
<proteinExistence type="predicted"/>
<dbReference type="EMBL" id="JH226136">
    <property type="protein sequence ID" value="EHY60659.1"/>
    <property type="molecule type" value="Genomic_DNA"/>
</dbReference>
<feature type="non-terminal residue" evidence="1">
    <location>
        <position position="1"/>
    </location>
</feature>